<evidence type="ECO:0000256" key="1">
    <source>
        <dbReference type="ARBA" id="ARBA00010568"/>
    </source>
</evidence>
<sequence>MVDDDYAMEDASPACKPTRAPISPPLPTDLVYDSSTTPPQALILRLWDAQTTKPADASAFFARWPPSRTPVEYANWIAVDRGPHAEGKAADLEGLMRDWAVLRERAEEERDLMDRVAQEERRLLSESQNRDQLGEAEPGELTEDSKRRPGPSLSVITVDTLDALALAHSVLSGKWLIYASPAQVDDLWARIVTAVVLHSPSSTGARAKVSPARPDEPHVICVYVEDYSDAEEVGKVREALRRAGVRWRIGFKPDIYTHVGIYKGNGWGVRPSRFLA</sequence>
<dbReference type="Pfam" id="PF08939">
    <property type="entry name" value="Bles03"/>
    <property type="match status" value="1"/>
</dbReference>
<keyword evidence="4" id="KW-1185">Reference proteome</keyword>
<feature type="region of interest" description="Disordered" evidence="2">
    <location>
        <begin position="121"/>
        <end position="149"/>
    </location>
</feature>
<dbReference type="AlphaFoldDB" id="A0A9P7G404"/>
<dbReference type="Gene3D" id="3.30.760.10">
    <property type="entry name" value="RNA Cap, Translation Initiation Factor Eif4e"/>
    <property type="match status" value="1"/>
</dbReference>
<feature type="compositionally biased region" description="Basic and acidic residues" evidence="2">
    <location>
        <begin position="121"/>
        <end position="133"/>
    </location>
</feature>
<evidence type="ECO:0000256" key="2">
    <source>
        <dbReference type="SAM" id="MobiDB-lite"/>
    </source>
</evidence>
<dbReference type="InterPro" id="IPR023398">
    <property type="entry name" value="TIF_eIF4e-like"/>
</dbReference>
<reference evidence="3" key="1">
    <citation type="submission" date="2020-07" db="EMBL/GenBank/DDBJ databases">
        <authorList>
            <person name="Nieuwenhuis M."/>
            <person name="Van De Peppel L.J.J."/>
        </authorList>
    </citation>
    <scope>NUCLEOTIDE SEQUENCE</scope>
    <source>
        <strain evidence="3">AP01</strain>
        <tissue evidence="3">Mycelium</tissue>
    </source>
</reference>
<accession>A0A9P7G404</accession>
<reference evidence="3" key="2">
    <citation type="submission" date="2021-10" db="EMBL/GenBank/DDBJ databases">
        <title>Phylogenomics reveals ancestral predisposition of the termite-cultivated fungus Termitomyces towards a domesticated lifestyle.</title>
        <authorList>
            <person name="Auxier B."/>
            <person name="Grum-Grzhimaylo A."/>
            <person name="Cardenas M.E."/>
            <person name="Lodge J.D."/>
            <person name="Laessoe T."/>
            <person name="Pedersen O."/>
            <person name="Smith M.E."/>
            <person name="Kuyper T.W."/>
            <person name="Franco-Molano E.A."/>
            <person name="Baroni T.J."/>
            <person name="Aanen D.K."/>
        </authorList>
    </citation>
    <scope>NUCLEOTIDE SEQUENCE</scope>
    <source>
        <strain evidence="3">AP01</strain>
        <tissue evidence="3">Mycelium</tissue>
    </source>
</reference>
<name>A0A9P7G404_9AGAR</name>
<protein>
    <recommendedName>
        <fullName evidence="5">DUF1917-domain-containing protein</fullName>
    </recommendedName>
</protein>
<dbReference type="SUPFAM" id="SSF55418">
    <property type="entry name" value="eIF4e-like"/>
    <property type="match status" value="1"/>
</dbReference>
<evidence type="ECO:0000313" key="3">
    <source>
        <dbReference type="EMBL" id="KAG5643434.1"/>
    </source>
</evidence>
<proteinExistence type="inferred from homology"/>
<dbReference type="PANTHER" id="PTHR31977:SF1">
    <property type="entry name" value="UPF0696 PROTEIN C11ORF68"/>
    <property type="match status" value="1"/>
</dbReference>
<feature type="region of interest" description="Disordered" evidence="2">
    <location>
        <begin position="1"/>
        <end position="22"/>
    </location>
</feature>
<dbReference type="EMBL" id="JABCKV010000113">
    <property type="protein sequence ID" value="KAG5643434.1"/>
    <property type="molecule type" value="Genomic_DNA"/>
</dbReference>
<evidence type="ECO:0008006" key="5">
    <source>
        <dbReference type="Google" id="ProtNLM"/>
    </source>
</evidence>
<dbReference type="Proteomes" id="UP000775547">
    <property type="component" value="Unassembled WGS sequence"/>
</dbReference>
<dbReference type="OrthoDB" id="10067381at2759"/>
<comment type="caution">
    <text evidence="3">The sequence shown here is derived from an EMBL/GenBank/DDBJ whole genome shotgun (WGS) entry which is preliminary data.</text>
</comment>
<dbReference type="InterPro" id="IPR015034">
    <property type="entry name" value="Bles03"/>
</dbReference>
<gene>
    <name evidence="3" type="ORF">DXG03_000942</name>
</gene>
<organism evidence="3 4">
    <name type="scientific">Asterophora parasitica</name>
    <dbReference type="NCBI Taxonomy" id="117018"/>
    <lineage>
        <taxon>Eukaryota</taxon>
        <taxon>Fungi</taxon>
        <taxon>Dikarya</taxon>
        <taxon>Basidiomycota</taxon>
        <taxon>Agaricomycotina</taxon>
        <taxon>Agaricomycetes</taxon>
        <taxon>Agaricomycetidae</taxon>
        <taxon>Agaricales</taxon>
        <taxon>Tricholomatineae</taxon>
        <taxon>Lyophyllaceae</taxon>
        <taxon>Asterophora</taxon>
    </lineage>
</organism>
<comment type="similarity">
    <text evidence="1">Belongs to the UPF0696 family.</text>
</comment>
<dbReference type="PANTHER" id="PTHR31977">
    <property type="entry name" value="UPF0696 PROTEIN C11ORF68"/>
    <property type="match status" value="1"/>
</dbReference>
<evidence type="ECO:0000313" key="4">
    <source>
        <dbReference type="Proteomes" id="UP000775547"/>
    </source>
</evidence>